<organism evidence="1 2">
    <name type="scientific">Clostridium cadaveris</name>
    <dbReference type="NCBI Taxonomy" id="1529"/>
    <lineage>
        <taxon>Bacteria</taxon>
        <taxon>Bacillati</taxon>
        <taxon>Bacillota</taxon>
        <taxon>Clostridia</taxon>
        <taxon>Eubacteriales</taxon>
        <taxon>Clostridiaceae</taxon>
        <taxon>Clostridium</taxon>
    </lineage>
</organism>
<dbReference type="Gene3D" id="3.40.630.30">
    <property type="match status" value="1"/>
</dbReference>
<proteinExistence type="predicted"/>
<dbReference type="GO" id="GO:0016747">
    <property type="term" value="F:acyltransferase activity, transferring groups other than amino-acyl groups"/>
    <property type="evidence" value="ECO:0007669"/>
    <property type="project" value="InterPro"/>
</dbReference>
<dbReference type="Proteomes" id="UP000246114">
    <property type="component" value="Unassembled WGS sequence"/>
</dbReference>
<dbReference type="InterPro" id="IPR016181">
    <property type="entry name" value="Acyl_CoA_acyltransferase"/>
</dbReference>
<dbReference type="SUPFAM" id="SSF55729">
    <property type="entry name" value="Acyl-CoA N-acyltransferases (Nat)"/>
    <property type="match status" value="1"/>
</dbReference>
<dbReference type="EMBL" id="QAMZ01000019">
    <property type="protein sequence ID" value="PWL54669.1"/>
    <property type="molecule type" value="Genomic_DNA"/>
</dbReference>
<dbReference type="InterPro" id="IPR000182">
    <property type="entry name" value="GNAT_dom"/>
</dbReference>
<dbReference type="GeneID" id="90545121"/>
<name>A0A316MBU7_9CLOT</name>
<reference evidence="1 2" key="1">
    <citation type="submission" date="2018-03" db="EMBL/GenBank/DDBJ databases">
        <title>The uncultured portion of the human microbiome is neutrally assembled.</title>
        <authorList>
            <person name="Jeraldo P."/>
            <person name="Boardman L."/>
            <person name="White B.A."/>
            <person name="Nelson H."/>
            <person name="Goldenfeld N."/>
            <person name="Chia N."/>
        </authorList>
    </citation>
    <scope>NUCLEOTIDE SEQUENCE [LARGE SCALE GENOMIC DNA]</scope>
    <source>
        <strain evidence="1">CIM:MAG 903</strain>
    </source>
</reference>
<gene>
    <name evidence="1" type="ORF">DBY38_03995</name>
</gene>
<evidence type="ECO:0000313" key="1">
    <source>
        <dbReference type="EMBL" id="PWL54669.1"/>
    </source>
</evidence>
<protein>
    <submittedName>
        <fullName evidence="1">GNAT family N-acetyltransferase</fullName>
    </submittedName>
</protein>
<accession>A0A316MBU7</accession>
<comment type="caution">
    <text evidence="1">The sequence shown here is derived from an EMBL/GenBank/DDBJ whole genome shotgun (WGS) entry which is preliminary data.</text>
</comment>
<sequence length="161" mass="18621">MNIRNAATEDINQLLEIYSYAKRVQCETGNPNQWLNGYPKRELIEEDILNNICYVIEEDKNIVGVFVFIVGEDPTYKVITCGKWINDKPYGTIHRIASSGEKKGIFDECVKWCFKKCGNLRIDTHEDNKIMQNILCKNGFEYCGQITVEDGSPRRAYQKIK</sequence>
<dbReference type="PROSITE" id="PS51186">
    <property type="entry name" value="GNAT"/>
    <property type="match status" value="1"/>
</dbReference>
<dbReference type="OrthoDB" id="9796381at2"/>
<dbReference type="RefSeq" id="WP_035771320.1">
    <property type="nucleotide sequence ID" value="NZ_BAAACD010000011.1"/>
</dbReference>
<evidence type="ECO:0000313" key="2">
    <source>
        <dbReference type="Proteomes" id="UP000246114"/>
    </source>
</evidence>
<keyword evidence="1" id="KW-0808">Transferase</keyword>
<dbReference type="AlphaFoldDB" id="A0A316MBU7"/>